<evidence type="ECO:0000313" key="6">
    <source>
        <dbReference type="EMBL" id="PLX59956.1"/>
    </source>
</evidence>
<dbReference type="Proteomes" id="UP000235015">
    <property type="component" value="Unassembled WGS sequence"/>
</dbReference>
<dbReference type="InterPro" id="IPR056861">
    <property type="entry name" value="HMCN1-like_VWA"/>
</dbReference>
<feature type="coiled-coil region" evidence="4">
    <location>
        <begin position="339"/>
        <end position="366"/>
    </location>
</feature>
<dbReference type="PANTHER" id="PTHR47763:SF1">
    <property type="entry name" value="DUF659 DOMAIN-CONTAINING PROTEIN"/>
    <property type="match status" value="1"/>
</dbReference>
<evidence type="ECO:0000259" key="5">
    <source>
        <dbReference type="PROSITE" id="PS50234"/>
    </source>
</evidence>
<dbReference type="EMBL" id="PKUN01000030">
    <property type="protein sequence ID" value="PLX59956.1"/>
    <property type="molecule type" value="Genomic_DNA"/>
</dbReference>
<gene>
    <name evidence="6" type="ORF">C0630_18890</name>
</gene>
<dbReference type="SMART" id="SM00327">
    <property type="entry name" value="VWA"/>
    <property type="match status" value="1"/>
</dbReference>
<dbReference type="InterPro" id="IPR052969">
    <property type="entry name" value="Thr-specific_kinase-like"/>
</dbReference>
<evidence type="ECO:0000256" key="2">
    <source>
        <dbReference type="ARBA" id="ARBA00022525"/>
    </source>
</evidence>
<protein>
    <recommendedName>
        <fullName evidence="5">VWFA domain-containing protein</fullName>
    </recommendedName>
</protein>
<evidence type="ECO:0000313" key="7">
    <source>
        <dbReference type="Proteomes" id="UP000235015"/>
    </source>
</evidence>
<evidence type="ECO:0000256" key="3">
    <source>
        <dbReference type="ARBA" id="ARBA00022729"/>
    </source>
</evidence>
<evidence type="ECO:0000256" key="4">
    <source>
        <dbReference type="SAM" id="Coils"/>
    </source>
</evidence>
<keyword evidence="2" id="KW-0964">Secreted</keyword>
<dbReference type="GO" id="GO:0004674">
    <property type="term" value="F:protein serine/threonine kinase activity"/>
    <property type="evidence" value="ECO:0007669"/>
    <property type="project" value="TreeGrafter"/>
</dbReference>
<dbReference type="STRING" id="1111735.GCA_000428045_02230"/>
<dbReference type="CDD" id="cd00198">
    <property type="entry name" value="vWFA"/>
    <property type="match status" value="1"/>
</dbReference>
<reference evidence="6 7" key="1">
    <citation type="submission" date="2017-11" db="EMBL/GenBank/DDBJ databases">
        <title>Genome-resolved metagenomics identifies genetic mobility, metabolic interactions, and unexpected diversity in perchlorate-reducing communities.</title>
        <authorList>
            <person name="Barnum T.P."/>
            <person name="Figueroa I.A."/>
            <person name="Carlstrom C.I."/>
            <person name="Lucas L.N."/>
            <person name="Engelbrektson A.L."/>
            <person name="Coates J.D."/>
        </authorList>
    </citation>
    <scope>NUCLEOTIDE SEQUENCE [LARGE SCALE GENOMIC DNA]</scope>
    <source>
        <strain evidence="6">BM301</strain>
    </source>
</reference>
<dbReference type="Pfam" id="PF25106">
    <property type="entry name" value="VWA_4"/>
    <property type="match status" value="1"/>
</dbReference>
<dbReference type="AlphaFoldDB" id="A0A2N6CS83"/>
<comment type="subcellular location">
    <subcellularLocation>
        <location evidence="1">Secreted</location>
    </subcellularLocation>
</comment>
<dbReference type="RefSeq" id="WP_273440977.1">
    <property type="nucleotide sequence ID" value="NZ_PKUN01000030.1"/>
</dbReference>
<dbReference type="GO" id="GO:0005737">
    <property type="term" value="C:cytoplasm"/>
    <property type="evidence" value="ECO:0007669"/>
    <property type="project" value="TreeGrafter"/>
</dbReference>
<dbReference type="PROSITE" id="PS50234">
    <property type="entry name" value="VWFA"/>
    <property type="match status" value="1"/>
</dbReference>
<name>A0A2N6CS83_9GAMM</name>
<evidence type="ECO:0000256" key="1">
    <source>
        <dbReference type="ARBA" id="ARBA00004613"/>
    </source>
</evidence>
<keyword evidence="4" id="KW-0175">Coiled coil</keyword>
<sequence length="404" mass="44356">MKSKIIAISLFTATAGAIALYPAYQSIGAVTPLAIQPIQPHAIEQITRERQRIEVVFALDTTGSMGGMIEAAKEKIWYIASSMASAESAPEIRMGLVAYRDRGDSYVTRVLDLSGDLDSMYAALMEFQAAGGGDGPESVNQALSDAVNRISWSQDDNSYKVVFLVGDAPPHMDYPNEVKYPETINRAKQRGIVINTIQCGDDRTTQRNWNRIAQLGSGSYFQVEQTGSALAISTPFDEQIAKLSEKLDQTRLYYGSEEEKQVQRKKLAATEKLHADASVESRARRATFNASKSGKANFLGKGELVDDIASGRVDISTIEREKLPAPMQAMAPAEQQALIDQKAATRKSLERQIDELAGQRADFIKQRVEARGDVEASLDYKLYSTVKEQAGKKGLHYEADAPAY</sequence>
<dbReference type="InterPro" id="IPR036465">
    <property type="entry name" value="vWFA_dom_sf"/>
</dbReference>
<feature type="domain" description="VWFA" evidence="5">
    <location>
        <begin position="54"/>
        <end position="240"/>
    </location>
</feature>
<proteinExistence type="predicted"/>
<dbReference type="SUPFAM" id="SSF53300">
    <property type="entry name" value="vWA-like"/>
    <property type="match status" value="1"/>
</dbReference>
<accession>A0A2N6CS83</accession>
<organism evidence="6 7">
    <name type="scientific">Sedimenticola selenatireducens</name>
    <dbReference type="NCBI Taxonomy" id="191960"/>
    <lineage>
        <taxon>Bacteria</taxon>
        <taxon>Pseudomonadati</taxon>
        <taxon>Pseudomonadota</taxon>
        <taxon>Gammaproteobacteria</taxon>
        <taxon>Chromatiales</taxon>
        <taxon>Sedimenticolaceae</taxon>
        <taxon>Sedimenticola</taxon>
    </lineage>
</organism>
<dbReference type="Gene3D" id="3.40.50.410">
    <property type="entry name" value="von Willebrand factor, type A domain"/>
    <property type="match status" value="1"/>
</dbReference>
<comment type="caution">
    <text evidence="6">The sequence shown here is derived from an EMBL/GenBank/DDBJ whole genome shotgun (WGS) entry which is preliminary data.</text>
</comment>
<dbReference type="InterPro" id="IPR002035">
    <property type="entry name" value="VWF_A"/>
</dbReference>
<dbReference type="PANTHER" id="PTHR47763">
    <property type="entry name" value="ALPHA-PROTEIN KINASE VWKA"/>
    <property type="match status" value="1"/>
</dbReference>
<keyword evidence="3" id="KW-0732">Signal</keyword>